<protein>
    <submittedName>
        <fullName evidence="6">Glycosyl transferase</fullName>
    </submittedName>
</protein>
<dbReference type="SUPFAM" id="SSF53448">
    <property type="entry name" value="Nucleotide-diphospho-sugar transferases"/>
    <property type="match status" value="1"/>
</dbReference>
<comment type="similarity">
    <text evidence="1">Belongs to the glycosyltransferase 2 family.</text>
</comment>
<dbReference type="Proteomes" id="UP000035760">
    <property type="component" value="Unassembled WGS sequence"/>
</dbReference>
<evidence type="ECO:0000256" key="4">
    <source>
        <dbReference type="SAM" id="Coils"/>
    </source>
</evidence>
<evidence type="ECO:0000313" key="6">
    <source>
        <dbReference type="EMBL" id="CDI01541.1"/>
    </source>
</evidence>
<keyword evidence="7" id="KW-1185">Reference proteome</keyword>
<reference evidence="6" key="1">
    <citation type="submission" date="2013-07" db="EMBL/GenBank/DDBJ databases">
        <authorList>
            <person name="McIlroy S."/>
        </authorList>
    </citation>
    <scope>NUCLEOTIDE SEQUENCE [LARGE SCALE GENOMIC DNA]</scope>
    <source>
        <strain evidence="6">Run_A_D11</strain>
    </source>
</reference>
<dbReference type="RefSeq" id="WP_048670775.1">
    <property type="nucleotide sequence ID" value="NZ_CBTJ020000021.1"/>
</dbReference>
<dbReference type="Gene3D" id="3.90.550.10">
    <property type="entry name" value="Spore Coat Polysaccharide Biosynthesis Protein SpsA, Chain A"/>
    <property type="match status" value="1"/>
</dbReference>
<proteinExistence type="inferred from homology"/>
<dbReference type="Pfam" id="PF00535">
    <property type="entry name" value="Glycos_transf_2"/>
    <property type="match status" value="1"/>
</dbReference>
<dbReference type="GO" id="GO:0016757">
    <property type="term" value="F:glycosyltransferase activity"/>
    <property type="evidence" value="ECO:0007669"/>
    <property type="project" value="UniProtKB-KW"/>
</dbReference>
<dbReference type="InterPro" id="IPR029044">
    <property type="entry name" value="Nucleotide-diphossugar_trans"/>
</dbReference>
<evidence type="ECO:0000259" key="5">
    <source>
        <dbReference type="Pfam" id="PF00535"/>
    </source>
</evidence>
<comment type="caution">
    <text evidence="6">The sequence shown here is derived from an EMBL/GenBank/DDBJ whole genome shotgun (WGS) entry which is preliminary data.</text>
</comment>
<evidence type="ECO:0000256" key="1">
    <source>
        <dbReference type="ARBA" id="ARBA00006739"/>
    </source>
</evidence>
<evidence type="ECO:0000256" key="3">
    <source>
        <dbReference type="ARBA" id="ARBA00022679"/>
    </source>
</evidence>
<keyword evidence="3 6" id="KW-0808">Transferase</keyword>
<dbReference type="OrthoDB" id="5123492at2"/>
<name>W6M248_9GAMM</name>
<accession>W6M248</accession>
<dbReference type="AlphaFoldDB" id="W6M248"/>
<dbReference type="InterPro" id="IPR001173">
    <property type="entry name" value="Glyco_trans_2-like"/>
</dbReference>
<evidence type="ECO:0000256" key="2">
    <source>
        <dbReference type="ARBA" id="ARBA00022676"/>
    </source>
</evidence>
<keyword evidence="4" id="KW-0175">Coiled coil</keyword>
<gene>
    <name evidence="6" type="ORF">BN873_160004</name>
</gene>
<feature type="domain" description="Glycosyltransferase 2-like" evidence="5">
    <location>
        <begin position="14"/>
        <end position="121"/>
    </location>
</feature>
<dbReference type="PANTHER" id="PTHR43179:SF12">
    <property type="entry name" value="GALACTOFURANOSYLTRANSFERASE GLFT2"/>
    <property type="match status" value="1"/>
</dbReference>
<sequence length="421" mass="47502">MPPLESPTQETIDIIVPVYRGLAETRRCLESVLSQPQESPYEIVVVDDASPEPELVAYLDELAARQAITLLRQDTNAGFVAAVNRGLTLHPDRDVVLLNSDTEVSGNWLDRLARCAYTDPRIGTATPFSNNATICSYPRFCEENPLPEGLTLAEIDGLFQRANAGRWLEIPTGVGFCLYIRRACVTEIGLFDESRFGLGYGEENDFCMRATKVGWRHLLCADTFVHHIGSVSFSDRAEALRTQAQATLLALHPDYPAEIQEFIGKDPVKEFRLAVDRERICLSSVQALQVVAEQYAVAADLRRHYQQSLAEAAALQQGLAVAERLLNEAHRELVTRDQALIQAQGYVREREADIARAHERGQRLQEALECASQRVLTLEQQAEAARQTYDELQQRHDALNLRLEQIYGSKSWRYTRFFRKQ</sequence>
<dbReference type="PANTHER" id="PTHR43179">
    <property type="entry name" value="RHAMNOSYLTRANSFERASE WBBL"/>
    <property type="match status" value="1"/>
</dbReference>
<dbReference type="STRING" id="1400863.BN873_160004"/>
<keyword evidence="2" id="KW-0328">Glycosyltransferase</keyword>
<feature type="coiled-coil region" evidence="4">
    <location>
        <begin position="312"/>
        <end position="402"/>
    </location>
</feature>
<reference evidence="6" key="2">
    <citation type="submission" date="2014-03" db="EMBL/GenBank/DDBJ databases">
        <title>Candidatus Competibacter-lineage genomes retrieved from metagenomes reveal functional metabolic diversity.</title>
        <authorList>
            <person name="McIlroy S.J."/>
            <person name="Albertsen M."/>
            <person name="Andresen E.K."/>
            <person name="Saunders A.M."/>
            <person name="Kristiansen R."/>
            <person name="Stokholm-Bjerregaard M."/>
            <person name="Nielsen K.L."/>
            <person name="Nielsen P.H."/>
        </authorList>
    </citation>
    <scope>NUCLEOTIDE SEQUENCE</scope>
    <source>
        <strain evidence="6">Run_A_D11</strain>
    </source>
</reference>
<organism evidence="6 7">
    <name type="scientific">Candidatus Competibacter denitrificans Run_A_D11</name>
    <dbReference type="NCBI Taxonomy" id="1400863"/>
    <lineage>
        <taxon>Bacteria</taxon>
        <taxon>Pseudomonadati</taxon>
        <taxon>Pseudomonadota</taxon>
        <taxon>Gammaproteobacteria</taxon>
        <taxon>Candidatus Competibacteraceae</taxon>
        <taxon>Candidatus Competibacter</taxon>
    </lineage>
</organism>
<dbReference type="EMBL" id="CBTJ020000021">
    <property type="protein sequence ID" value="CDI01541.1"/>
    <property type="molecule type" value="Genomic_DNA"/>
</dbReference>
<evidence type="ECO:0000313" key="7">
    <source>
        <dbReference type="Proteomes" id="UP000035760"/>
    </source>
</evidence>